<organism evidence="1 2">
    <name type="scientific">Pyricularia grisea</name>
    <name type="common">Crabgrass-specific blast fungus</name>
    <name type="synonym">Magnaporthe grisea</name>
    <dbReference type="NCBI Taxonomy" id="148305"/>
    <lineage>
        <taxon>Eukaryota</taxon>
        <taxon>Fungi</taxon>
        <taxon>Dikarya</taxon>
        <taxon>Ascomycota</taxon>
        <taxon>Pezizomycotina</taxon>
        <taxon>Sordariomycetes</taxon>
        <taxon>Sordariomycetidae</taxon>
        <taxon>Magnaporthales</taxon>
        <taxon>Pyriculariaceae</taxon>
        <taxon>Pyricularia</taxon>
    </lineage>
</organism>
<gene>
    <name evidence="2" type="ORF">PgNI_00475</name>
</gene>
<evidence type="ECO:0000313" key="2">
    <source>
        <dbReference type="RefSeq" id="XP_030987980.1"/>
    </source>
</evidence>
<reference evidence="2" key="1">
    <citation type="journal article" date="2019" name="Mol. Biol. Evol.">
        <title>Blast fungal genomes show frequent chromosomal changes, gene gains and losses, and effector gene turnover.</title>
        <authorList>
            <person name="Gomez Luciano L.B."/>
            <person name="Jason Tsai I."/>
            <person name="Chuma I."/>
            <person name="Tosa Y."/>
            <person name="Chen Y.H."/>
            <person name="Li J.Y."/>
            <person name="Li M.Y."/>
            <person name="Jade Lu M.Y."/>
            <person name="Nakayashiki H."/>
            <person name="Li W.H."/>
        </authorList>
    </citation>
    <scope>NUCLEOTIDE SEQUENCE</scope>
    <source>
        <strain evidence="2">NI907</strain>
    </source>
</reference>
<reference evidence="2" key="2">
    <citation type="submission" date="2019-10" db="EMBL/GenBank/DDBJ databases">
        <authorList>
            <consortium name="NCBI Genome Project"/>
        </authorList>
    </citation>
    <scope>NUCLEOTIDE SEQUENCE</scope>
    <source>
        <strain evidence="2">NI907</strain>
    </source>
</reference>
<proteinExistence type="predicted"/>
<dbReference type="Proteomes" id="UP000515153">
    <property type="component" value="Unplaced"/>
</dbReference>
<evidence type="ECO:0000313" key="1">
    <source>
        <dbReference type="Proteomes" id="UP000515153"/>
    </source>
</evidence>
<dbReference type="GeneID" id="41955469"/>
<keyword evidence="1" id="KW-1185">Reference proteome</keyword>
<dbReference type="KEGG" id="pgri:PgNI_00475"/>
<dbReference type="RefSeq" id="XP_030987980.1">
    <property type="nucleotide sequence ID" value="XM_031120555.1"/>
</dbReference>
<sequence length="84" mass="9020">MHPVPTDEAMLPMIDGLIDGLISGPFDGISKQCNNVSLHRGTLVAHETCLFVELGGRRGVQIALAALLGKHLQGQSPALDKRHR</sequence>
<reference evidence="2" key="3">
    <citation type="submission" date="2025-08" db="UniProtKB">
        <authorList>
            <consortium name="RefSeq"/>
        </authorList>
    </citation>
    <scope>IDENTIFICATION</scope>
    <source>
        <strain evidence="2">NI907</strain>
    </source>
</reference>
<name>A0A6P8BL81_PYRGI</name>
<protein>
    <submittedName>
        <fullName evidence="2">Uncharacterized protein</fullName>
    </submittedName>
</protein>
<accession>A0A6P8BL81</accession>
<dbReference type="AlphaFoldDB" id="A0A6P8BL81"/>